<dbReference type="Pfam" id="PF07863">
    <property type="entry name" value="CtnDOT_TraJ"/>
    <property type="match status" value="1"/>
</dbReference>
<keyword evidence="2" id="KW-0812">Transmembrane</keyword>
<keyword evidence="2" id="KW-0472">Membrane</keyword>
<dbReference type="InterPro" id="IPR022393">
    <property type="entry name" value="Conjugative_transposon_TraJ"/>
</dbReference>
<evidence type="ECO:0000259" key="3">
    <source>
        <dbReference type="Pfam" id="PF07863"/>
    </source>
</evidence>
<dbReference type="Proteomes" id="UP000030146">
    <property type="component" value="Unassembled WGS sequence"/>
</dbReference>
<sequence length="375" mass="41180">MDFANLHELLRSTYEEMMPLCSEMTGIAKGIAGLGALFYIALRVWSSLSRAEPIDVFPLLRPFVLGFCIMFFPTIVLGTMNAVLSPVVQGTEKMVHVQQDDLQALQLKRDRLEEEAYKRDKSRAYLVDDEAWNNKIEEMGFIGPEDAITLAGMYAERTAFNAKRWFIKKVYQLLELLFHAVSLVIDTLRTFFLIVLSILGPIVFGIAVWDGLSGSLTAWFSRYISVYLWLPVSSILTALLTKIQILMLNKEIAQLQDVNYMPDSGNWYYIVFFLIGILGFFSVPTVSGWIIEAGGGIGNYGKNVNEQAKQAGGKALTGGKALSAAGGAVVGNALGRFRERFRKGSSGGNTSESGSNPGGGNINGALTKQPKTTNS</sequence>
<name>A0A0A2FNX0_9PORP</name>
<feature type="domain" description="Conjugative transposon TraJ C-terminal" evidence="3">
    <location>
        <begin position="1"/>
        <end position="352"/>
    </location>
</feature>
<feature type="transmembrane region" description="Helical" evidence="2">
    <location>
        <begin position="62"/>
        <end position="84"/>
    </location>
</feature>
<evidence type="ECO:0000313" key="4">
    <source>
        <dbReference type="EMBL" id="KGN92806.1"/>
    </source>
</evidence>
<proteinExistence type="predicted"/>
<feature type="transmembrane region" description="Helical" evidence="2">
    <location>
        <begin position="191"/>
        <end position="212"/>
    </location>
</feature>
<dbReference type="RefSeq" id="WP_021663477.1">
    <property type="nucleotide sequence ID" value="NZ_JRAK01000036.1"/>
</dbReference>
<feature type="transmembrane region" description="Helical" evidence="2">
    <location>
        <begin position="267"/>
        <end position="291"/>
    </location>
</feature>
<reference evidence="4 5" key="1">
    <citation type="submission" date="2014-08" db="EMBL/GenBank/DDBJ databases">
        <title>Porphyromonas gulae strain:COT-052_OH3439 Genome sequencing.</title>
        <authorList>
            <person name="Wallis C."/>
            <person name="Deusch O."/>
            <person name="O'Flynn C."/>
            <person name="Davis I."/>
            <person name="Jospin G."/>
            <person name="Darling A.E."/>
            <person name="Coil D.A."/>
            <person name="Alexiev A."/>
            <person name="Horsfall A."/>
            <person name="Kirkwood N."/>
            <person name="Harris S."/>
            <person name="Eisen J.A."/>
        </authorList>
    </citation>
    <scope>NUCLEOTIDE SEQUENCE [LARGE SCALE GENOMIC DNA]</scope>
    <source>
        <strain evidence="5">COT-052 OH3439</strain>
    </source>
</reference>
<dbReference type="AlphaFoldDB" id="A0A0A2FNX0"/>
<evidence type="ECO:0000313" key="5">
    <source>
        <dbReference type="Proteomes" id="UP000030146"/>
    </source>
</evidence>
<dbReference type="InterPro" id="IPR012424">
    <property type="entry name" value="Conjugative_transposon_TraJ_C"/>
</dbReference>
<evidence type="ECO:0000256" key="1">
    <source>
        <dbReference type="SAM" id="MobiDB-lite"/>
    </source>
</evidence>
<comment type="caution">
    <text evidence="4">The sequence shown here is derived from an EMBL/GenBank/DDBJ whole genome shotgun (WGS) entry which is preliminary data.</text>
</comment>
<accession>A0A0A2FNX0</accession>
<protein>
    <submittedName>
        <fullName evidence="4">Conjugal transfer protein</fullName>
    </submittedName>
</protein>
<feature type="region of interest" description="Disordered" evidence="1">
    <location>
        <begin position="341"/>
        <end position="375"/>
    </location>
</feature>
<keyword evidence="2" id="KW-1133">Transmembrane helix</keyword>
<feature type="transmembrane region" description="Helical" evidence="2">
    <location>
        <begin position="20"/>
        <end position="42"/>
    </location>
</feature>
<organism evidence="4 5">
    <name type="scientific">Porphyromonas gulae</name>
    <dbReference type="NCBI Taxonomy" id="111105"/>
    <lineage>
        <taxon>Bacteria</taxon>
        <taxon>Pseudomonadati</taxon>
        <taxon>Bacteroidota</taxon>
        <taxon>Bacteroidia</taxon>
        <taxon>Bacteroidales</taxon>
        <taxon>Porphyromonadaceae</taxon>
        <taxon>Porphyromonas</taxon>
    </lineage>
</organism>
<evidence type="ECO:0000256" key="2">
    <source>
        <dbReference type="SAM" id="Phobius"/>
    </source>
</evidence>
<gene>
    <name evidence="4" type="ORF">HR15_02090</name>
</gene>
<dbReference type="NCBIfam" id="TIGR03782">
    <property type="entry name" value="Bac_Flav_CT_J"/>
    <property type="match status" value="1"/>
</dbReference>
<feature type="transmembrane region" description="Helical" evidence="2">
    <location>
        <begin position="224"/>
        <end position="247"/>
    </location>
</feature>
<dbReference type="EMBL" id="JRAK01000036">
    <property type="protein sequence ID" value="KGN92806.1"/>
    <property type="molecule type" value="Genomic_DNA"/>
</dbReference>
<keyword evidence="5" id="KW-1185">Reference proteome</keyword>